<organism evidence="9">
    <name type="scientific">Sesamum latifolium</name>
    <dbReference type="NCBI Taxonomy" id="2727402"/>
    <lineage>
        <taxon>Eukaryota</taxon>
        <taxon>Viridiplantae</taxon>
        <taxon>Streptophyta</taxon>
        <taxon>Embryophyta</taxon>
        <taxon>Tracheophyta</taxon>
        <taxon>Spermatophyta</taxon>
        <taxon>Magnoliopsida</taxon>
        <taxon>eudicotyledons</taxon>
        <taxon>Gunneridae</taxon>
        <taxon>Pentapetalae</taxon>
        <taxon>asterids</taxon>
        <taxon>lamiids</taxon>
        <taxon>Lamiales</taxon>
        <taxon>Pedaliaceae</taxon>
        <taxon>Sesamum</taxon>
    </lineage>
</organism>
<accession>A0AAW2XXW4</accession>
<evidence type="ECO:0000256" key="2">
    <source>
        <dbReference type="ARBA" id="ARBA00008127"/>
    </source>
</evidence>
<keyword evidence="4 7" id="KW-0964">Secreted</keyword>
<dbReference type="AlphaFoldDB" id="A0AAW2XXW4"/>
<keyword evidence="8" id="KW-0812">Transmembrane</keyword>
<comment type="caution">
    <text evidence="9">The sequence shown here is derived from an EMBL/GenBank/DDBJ whole genome shotgun (WGS) entry which is preliminary data.</text>
</comment>
<name>A0AAW2XXW4_9LAMI</name>
<comment type="subcellular location">
    <subcellularLocation>
        <location evidence="1 7">Secreted</location>
    </subcellularLocation>
</comment>
<gene>
    <name evidence="9" type="ORF">Slati_0514600</name>
</gene>
<dbReference type="EMBL" id="JACGWN010000002">
    <property type="protein sequence ID" value="KAL0458874.1"/>
    <property type="molecule type" value="Genomic_DNA"/>
</dbReference>
<comment type="function">
    <text evidence="7">Controls stomatal patterning.</text>
</comment>
<protein>
    <recommendedName>
        <fullName evidence="7">Epidermal patterning factor-like protein</fullName>
    </recommendedName>
</protein>
<evidence type="ECO:0000256" key="7">
    <source>
        <dbReference type="RuleBase" id="RU367102"/>
    </source>
</evidence>
<keyword evidence="6" id="KW-1015">Disulfide bond</keyword>
<sequence>MDYCWRSSSTVSGLKPWKTLHFYAVICCFCCFCLCVHGICTMNSDPTSLSETRNMLSLQADNNWVQNSERNKIPKMVKGVRGSTSGARRLLGGLGSSPPRCTSKCGQCTPCKPVHVPVPPGTPVTTEYYPEAWRCKCGNRLYMP</sequence>
<evidence type="ECO:0000256" key="1">
    <source>
        <dbReference type="ARBA" id="ARBA00004613"/>
    </source>
</evidence>
<evidence type="ECO:0000313" key="9">
    <source>
        <dbReference type="EMBL" id="KAL0458874.1"/>
    </source>
</evidence>
<reference evidence="9" key="2">
    <citation type="journal article" date="2024" name="Plant">
        <title>Genomic evolution and insights into agronomic trait innovations of Sesamum species.</title>
        <authorList>
            <person name="Miao H."/>
            <person name="Wang L."/>
            <person name="Qu L."/>
            <person name="Liu H."/>
            <person name="Sun Y."/>
            <person name="Le M."/>
            <person name="Wang Q."/>
            <person name="Wei S."/>
            <person name="Zheng Y."/>
            <person name="Lin W."/>
            <person name="Duan Y."/>
            <person name="Cao H."/>
            <person name="Xiong S."/>
            <person name="Wang X."/>
            <person name="Wei L."/>
            <person name="Li C."/>
            <person name="Ma Q."/>
            <person name="Ju M."/>
            <person name="Zhao R."/>
            <person name="Li G."/>
            <person name="Mu C."/>
            <person name="Tian Q."/>
            <person name="Mei H."/>
            <person name="Zhang T."/>
            <person name="Gao T."/>
            <person name="Zhang H."/>
        </authorList>
    </citation>
    <scope>NUCLEOTIDE SEQUENCE</scope>
    <source>
        <strain evidence="9">KEN1</strain>
    </source>
</reference>
<feature type="transmembrane region" description="Helical" evidence="8">
    <location>
        <begin position="20"/>
        <end position="40"/>
    </location>
</feature>
<evidence type="ECO:0000256" key="5">
    <source>
        <dbReference type="ARBA" id="ARBA00022729"/>
    </source>
</evidence>
<dbReference type="PANTHER" id="PTHR33109:SF4">
    <property type="entry name" value="EPIDERMAL PATTERNING FACTOR-LIKE PROTEIN 6"/>
    <property type="match status" value="1"/>
</dbReference>
<keyword evidence="8" id="KW-0472">Membrane</keyword>
<keyword evidence="5" id="KW-0732">Signal</keyword>
<evidence type="ECO:0000256" key="6">
    <source>
        <dbReference type="ARBA" id="ARBA00023157"/>
    </source>
</evidence>
<evidence type="ECO:0000256" key="3">
    <source>
        <dbReference type="ARBA" id="ARBA00022473"/>
    </source>
</evidence>
<reference evidence="9" key="1">
    <citation type="submission" date="2020-06" db="EMBL/GenBank/DDBJ databases">
        <authorList>
            <person name="Li T."/>
            <person name="Hu X."/>
            <person name="Zhang T."/>
            <person name="Song X."/>
            <person name="Zhang H."/>
            <person name="Dai N."/>
            <person name="Sheng W."/>
            <person name="Hou X."/>
            <person name="Wei L."/>
        </authorList>
    </citation>
    <scope>NUCLEOTIDE SEQUENCE</scope>
    <source>
        <strain evidence="9">KEN1</strain>
        <tissue evidence="9">Leaf</tissue>
    </source>
</reference>
<keyword evidence="3 7" id="KW-0217">Developmental protein</keyword>
<evidence type="ECO:0000256" key="8">
    <source>
        <dbReference type="SAM" id="Phobius"/>
    </source>
</evidence>
<keyword evidence="8" id="KW-1133">Transmembrane helix</keyword>
<dbReference type="PANTHER" id="PTHR33109">
    <property type="entry name" value="EPIDERMAL PATTERNING FACTOR-LIKE PROTEIN 4"/>
    <property type="match status" value="1"/>
</dbReference>
<dbReference type="Pfam" id="PF17181">
    <property type="entry name" value="EPF"/>
    <property type="match status" value="1"/>
</dbReference>
<proteinExistence type="inferred from homology"/>
<comment type="similarity">
    <text evidence="2 7">Belongs to the plant cysteine rich small secretory peptide family. Epidermal patterning factor subfamily.</text>
</comment>
<dbReference type="GO" id="GO:0010052">
    <property type="term" value="P:guard cell differentiation"/>
    <property type="evidence" value="ECO:0007669"/>
    <property type="project" value="UniProtKB-UniRule"/>
</dbReference>
<dbReference type="InterPro" id="IPR039455">
    <property type="entry name" value="EPFL"/>
</dbReference>
<evidence type="ECO:0000256" key="4">
    <source>
        <dbReference type="ARBA" id="ARBA00022525"/>
    </source>
</evidence>
<dbReference type="GO" id="GO:0005576">
    <property type="term" value="C:extracellular region"/>
    <property type="evidence" value="ECO:0007669"/>
    <property type="project" value="UniProtKB-SubCell"/>
</dbReference>